<dbReference type="SUPFAM" id="SSF48264">
    <property type="entry name" value="Cytochrome P450"/>
    <property type="match status" value="1"/>
</dbReference>
<dbReference type="Gene3D" id="1.10.630.10">
    <property type="entry name" value="Cytochrome P450"/>
    <property type="match status" value="1"/>
</dbReference>
<evidence type="ECO:0000256" key="5">
    <source>
        <dbReference type="ARBA" id="ARBA00022989"/>
    </source>
</evidence>
<dbReference type="PANTHER" id="PTHR24282">
    <property type="entry name" value="CYTOCHROME P450 FAMILY MEMBER"/>
    <property type="match status" value="1"/>
</dbReference>
<dbReference type="EMBL" id="JAKJXP020000070">
    <property type="protein sequence ID" value="KAK7750118.1"/>
    <property type="molecule type" value="Genomic_DNA"/>
</dbReference>
<protein>
    <recommendedName>
        <fullName evidence="11">Cytochrome P450</fullName>
    </recommendedName>
</protein>
<keyword evidence="8" id="KW-0472">Membrane</keyword>
<dbReference type="InterPro" id="IPR001128">
    <property type="entry name" value="Cyt_P450"/>
</dbReference>
<keyword evidence="3" id="KW-0812">Transmembrane</keyword>
<dbReference type="AlphaFoldDB" id="A0AAN9UME8"/>
<gene>
    <name evidence="9" type="ORF">SLS62_007986</name>
</gene>
<sequence>MGSTGVLAKVLPTGFFTADTAQENWGKVGRTMNPAFALPSVRNMLDEMLDIKPHSLNMGATRVRESDGLFIPALHRDQVVFGDDAVELRPERLHEGNFEKLPKNSFKLFRNYLRSCIGSHFAMQEITVAVAILFQKFDFALVNPSHERRYQPSLNRKPKGLLFHACVRPDIDILSLHRDLFVPAVAGTKE</sequence>
<proteinExistence type="predicted"/>
<evidence type="ECO:0000256" key="4">
    <source>
        <dbReference type="ARBA" id="ARBA00022723"/>
    </source>
</evidence>
<dbReference type="InterPro" id="IPR050665">
    <property type="entry name" value="Cytochrome_P450_Monooxygen"/>
</dbReference>
<dbReference type="Proteomes" id="UP001320420">
    <property type="component" value="Unassembled WGS sequence"/>
</dbReference>
<organism evidence="9 10">
    <name type="scientific">Diatrype stigma</name>
    <dbReference type="NCBI Taxonomy" id="117547"/>
    <lineage>
        <taxon>Eukaryota</taxon>
        <taxon>Fungi</taxon>
        <taxon>Dikarya</taxon>
        <taxon>Ascomycota</taxon>
        <taxon>Pezizomycotina</taxon>
        <taxon>Sordariomycetes</taxon>
        <taxon>Xylariomycetidae</taxon>
        <taxon>Xylariales</taxon>
        <taxon>Diatrypaceae</taxon>
        <taxon>Diatrype</taxon>
    </lineage>
</organism>
<dbReference type="GO" id="GO:0005506">
    <property type="term" value="F:iron ion binding"/>
    <property type="evidence" value="ECO:0007669"/>
    <property type="project" value="InterPro"/>
</dbReference>
<reference evidence="9 10" key="1">
    <citation type="submission" date="2024-02" db="EMBL/GenBank/DDBJ databases">
        <title>De novo assembly and annotation of 12 fungi associated with fruit tree decline syndrome in Ontario, Canada.</title>
        <authorList>
            <person name="Sulman M."/>
            <person name="Ellouze W."/>
            <person name="Ilyukhin E."/>
        </authorList>
    </citation>
    <scope>NUCLEOTIDE SEQUENCE [LARGE SCALE GENOMIC DNA]</scope>
    <source>
        <strain evidence="9 10">M11/M66-122</strain>
    </source>
</reference>
<evidence type="ECO:0000256" key="7">
    <source>
        <dbReference type="ARBA" id="ARBA00023004"/>
    </source>
</evidence>
<comment type="subcellular location">
    <subcellularLocation>
        <location evidence="1">Membrane</location>
    </subcellularLocation>
</comment>
<evidence type="ECO:0000256" key="3">
    <source>
        <dbReference type="ARBA" id="ARBA00022692"/>
    </source>
</evidence>
<dbReference type="GO" id="GO:0016705">
    <property type="term" value="F:oxidoreductase activity, acting on paired donors, with incorporation or reduction of molecular oxygen"/>
    <property type="evidence" value="ECO:0007669"/>
    <property type="project" value="InterPro"/>
</dbReference>
<evidence type="ECO:0000256" key="2">
    <source>
        <dbReference type="ARBA" id="ARBA00022617"/>
    </source>
</evidence>
<evidence type="ECO:0000313" key="9">
    <source>
        <dbReference type="EMBL" id="KAK7750118.1"/>
    </source>
</evidence>
<evidence type="ECO:0000256" key="8">
    <source>
        <dbReference type="ARBA" id="ARBA00023136"/>
    </source>
</evidence>
<keyword evidence="4" id="KW-0479">Metal-binding</keyword>
<name>A0AAN9UME8_9PEZI</name>
<dbReference type="Pfam" id="PF00067">
    <property type="entry name" value="p450"/>
    <property type="match status" value="1"/>
</dbReference>
<dbReference type="PANTHER" id="PTHR24282:SF211">
    <property type="entry name" value="CYTOCHROME P450-RELATED"/>
    <property type="match status" value="1"/>
</dbReference>
<evidence type="ECO:0000256" key="6">
    <source>
        <dbReference type="ARBA" id="ARBA00023002"/>
    </source>
</evidence>
<evidence type="ECO:0000256" key="1">
    <source>
        <dbReference type="ARBA" id="ARBA00004370"/>
    </source>
</evidence>
<evidence type="ECO:0000313" key="10">
    <source>
        <dbReference type="Proteomes" id="UP001320420"/>
    </source>
</evidence>
<evidence type="ECO:0008006" key="11">
    <source>
        <dbReference type="Google" id="ProtNLM"/>
    </source>
</evidence>
<keyword evidence="5" id="KW-1133">Transmembrane helix</keyword>
<dbReference type="GO" id="GO:0004497">
    <property type="term" value="F:monooxygenase activity"/>
    <property type="evidence" value="ECO:0007669"/>
    <property type="project" value="InterPro"/>
</dbReference>
<dbReference type="InterPro" id="IPR036396">
    <property type="entry name" value="Cyt_P450_sf"/>
</dbReference>
<keyword evidence="10" id="KW-1185">Reference proteome</keyword>
<keyword evidence="7" id="KW-0408">Iron</keyword>
<comment type="caution">
    <text evidence="9">The sequence shown here is derived from an EMBL/GenBank/DDBJ whole genome shotgun (WGS) entry which is preliminary data.</text>
</comment>
<accession>A0AAN9UME8</accession>
<dbReference type="GO" id="GO:0020037">
    <property type="term" value="F:heme binding"/>
    <property type="evidence" value="ECO:0007669"/>
    <property type="project" value="InterPro"/>
</dbReference>
<keyword evidence="6" id="KW-0560">Oxidoreductase</keyword>
<dbReference type="GO" id="GO:0016020">
    <property type="term" value="C:membrane"/>
    <property type="evidence" value="ECO:0007669"/>
    <property type="project" value="UniProtKB-SubCell"/>
</dbReference>
<keyword evidence="2" id="KW-0349">Heme</keyword>